<organism evidence="2 3">
    <name type="scientific">Wallemia hederae</name>
    <dbReference type="NCBI Taxonomy" id="1540922"/>
    <lineage>
        <taxon>Eukaryota</taxon>
        <taxon>Fungi</taxon>
        <taxon>Dikarya</taxon>
        <taxon>Basidiomycota</taxon>
        <taxon>Wallemiomycotina</taxon>
        <taxon>Wallemiomycetes</taxon>
        <taxon>Wallemiales</taxon>
        <taxon>Wallemiaceae</taxon>
        <taxon>Wallemia</taxon>
    </lineage>
</organism>
<dbReference type="AlphaFoldDB" id="A0A4T0FKK7"/>
<gene>
    <name evidence="2" type="ORF">E3P99_02337</name>
</gene>
<feature type="compositionally biased region" description="Low complexity" evidence="1">
    <location>
        <begin position="78"/>
        <end position="94"/>
    </location>
</feature>
<comment type="caution">
    <text evidence="2">The sequence shown here is derived from an EMBL/GenBank/DDBJ whole genome shotgun (WGS) entry which is preliminary data.</text>
</comment>
<dbReference type="EMBL" id="SPNW01000032">
    <property type="protein sequence ID" value="TIA88922.1"/>
    <property type="molecule type" value="Genomic_DNA"/>
</dbReference>
<evidence type="ECO:0000256" key="1">
    <source>
        <dbReference type="SAM" id="MobiDB-lite"/>
    </source>
</evidence>
<evidence type="ECO:0000313" key="2">
    <source>
        <dbReference type="EMBL" id="TIA88922.1"/>
    </source>
</evidence>
<name>A0A4T0FKK7_9BASI</name>
<dbReference type="Proteomes" id="UP000310189">
    <property type="component" value="Unassembled WGS sequence"/>
</dbReference>
<dbReference type="OrthoDB" id="3362533at2759"/>
<feature type="compositionally biased region" description="Polar residues" evidence="1">
    <location>
        <begin position="136"/>
        <end position="151"/>
    </location>
</feature>
<accession>A0A4T0FKK7</accession>
<feature type="region of interest" description="Disordered" evidence="1">
    <location>
        <begin position="121"/>
        <end position="160"/>
    </location>
</feature>
<proteinExistence type="predicted"/>
<protein>
    <submittedName>
        <fullName evidence="2">Uncharacterized protein</fullName>
    </submittedName>
</protein>
<keyword evidence="3" id="KW-1185">Reference proteome</keyword>
<sequence length="160" mass="17933">MTSRYLQNSQKQFYNLNQQLNAPCHNYEKVEASVTTVPNSKIQVKRWVYNPDLKLDLSDDEDVNEVINIDESDANNDNSNTQTNTLANNTQANSPAVDQGIQNSTLNSIDSADPAAAANQVIHPTQTEHMHEQVETQDNAQQSVKQEQVPDQEQDVKPQV</sequence>
<evidence type="ECO:0000313" key="3">
    <source>
        <dbReference type="Proteomes" id="UP000310189"/>
    </source>
</evidence>
<reference evidence="2 3" key="1">
    <citation type="submission" date="2019-03" db="EMBL/GenBank/DDBJ databases">
        <title>Sequencing 23 genomes of Wallemia ichthyophaga.</title>
        <authorList>
            <person name="Gostincar C."/>
        </authorList>
    </citation>
    <scope>NUCLEOTIDE SEQUENCE [LARGE SCALE GENOMIC DNA]</scope>
    <source>
        <strain evidence="2 3">EXF-5753</strain>
    </source>
</reference>
<feature type="region of interest" description="Disordered" evidence="1">
    <location>
        <begin position="69"/>
        <end position="107"/>
    </location>
</feature>